<name>A0AAW0G0S5_9APHY</name>
<sequence length="287" mass="32202">MKVSQVYIWMGLCASLVSAVFLQDAFVKDWVNYHYGNLGKYQLTSDESLVAITGFNQLVSIELQNEGRLRWSFDLEKLPSEIDDFQIANRGKIIYGYSKNGNQVYSWESGSGVLIERFILESAPKKIETFDNMGLLVLGSNGDLQLLRVDGKISSLVYKHAISDFKSFQHDGLGYILTDDGNLVSINPLGEISIVKEDIVSFSKIKAVGEVSSPFKLNNVEVVNTNYFVDYKSSDITLYREENESIEKIWSATIEESIIALKVEEHALSTLMTPIWFKSTSTTSSVV</sequence>
<reference evidence="2 3" key="1">
    <citation type="submission" date="2022-09" db="EMBL/GenBank/DDBJ databases">
        <authorList>
            <person name="Palmer J.M."/>
        </authorList>
    </citation>
    <scope>NUCLEOTIDE SEQUENCE [LARGE SCALE GENOMIC DNA]</scope>
    <source>
        <strain evidence="2 3">DSM 7382</strain>
    </source>
</reference>
<feature type="signal peptide" evidence="1">
    <location>
        <begin position="1"/>
        <end position="19"/>
    </location>
</feature>
<keyword evidence="3" id="KW-1185">Reference proteome</keyword>
<evidence type="ECO:0000256" key="1">
    <source>
        <dbReference type="SAM" id="SignalP"/>
    </source>
</evidence>
<organism evidence="2 3">
    <name type="scientific">Cerrena zonata</name>
    <dbReference type="NCBI Taxonomy" id="2478898"/>
    <lineage>
        <taxon>Eukaryota</taxon>
        <taxon>Fungi</taxon>
        <taxon>Dikarya</taxon>
        <taxon>Basidiomycota</taxon>
        <taxon>Agaricomycotina</taxon>
        <taxon>Agaricomycetes</taxon>
        <taxon>Polyporales</taxon>
        <taxon>Cerrenaceae</taxon>
        <taxon>Cerrena</taxon>
    </lineage>
</organism>
<protein>
    <submittedName>
        <fullName evidence="2">Uncharacterized protein</fullName>
    </submittedName>
</protein>
<gene>
    <name evidence="2" type="ORF">QCA50_011966</name>
</gene>
<dbReference type="EMBL" id="JASBNA010000023">
    <property type="protein sequence ID" value="KAK7684725.1"/>
    <property type="molecule type" value="Genomic_DNA"/>
</dbReference>
<feature type="chain" id="PRO_5043396065" evidence="1">
    <location>
        <begin position="20"/>
        <end position="287"/>
    </location>
</feature>
<proteinExistence type="predicted"/>
<dbReference type="Proteomes" id="UP001385951">
    <property type="component" value="Unassembled WGS sequence"/>
</dbReference>
<comment type="caution">
    <text evidence="2">The sequence shown here is derived from an EMBL/GenBank/DDBJ whole genome shotgun (WGS) entry which is preliminary data.</text>
</comment>
<dbReference type="SUPFAM" id="SSF69322">
    <property type="entry name" value="Tricorn protease domain 2"/>
    <property type="match status" value="1"/>
</dbReference>
<evidence type="ECO:0000313" key="2">
    <source>
        <dbReference type="EMBL" id="KAK7684725.1"/>
    </source>
</evidence>
<keyword evidence="1" id="KW-0732">Signal</keyword>
<evidence type="ECO:0000313" key="3">
    <source>
        <dbReference type="Proteomes" id="UP001385951"/>
    </source>
</evidence>
<dbReference type="AlphaFoldDB" id="A0AAW0G0S5"/>
<accession>A0AAW0G0S5</accession>